<sequence length="299" mass="32272">MLLVGGYPRGSPISPDLAFRRCSVLTSFQPHRLSRSHHITTITTSNSTSIISPDSTITIAVLAIITITVATSTTRSPEIPSIPLRTIRSPPTIVTINLIIIVITTYIFINSTNTPTTIPSLAASLRPSSASLPSASPLLPPTSLPPPQAVPLHHLHHYWSLIRDQAHGQPIYGCTIHNLGFAPIGINKMVAGAAVVERLARSPPTKANRVQSPAGSPDFRKWESCRTMPFLPDLPFPPSLNSGAAPYSLQSPSSVLKISLLRAAQISSLIQYGCAEQTLFDLANTFFSVHTPFYLYPSE</sequence>
<comment type="caution">
    <text evidence="1">The sequence shown here is derived from an EMBL/GenBank/DDBJ whole genome shotgun (WGS) entry which is preliminary data.</text>
</comment>
<reference evidence="1 2" key="1">
    <citation type="submission" date="2023-02" db="EMBL/GenBank/DDBJ databases">
        <title>LHISI_Scaffold_Assembly.</title>
        <authorList>
            <person name="Stuart O.P."/>
            <person name="Cleave R."/>
            <person name="Magrath M.J.L."/>
            <person name="Mikheyev A.S."/>
        </authorList>
    </citation>
    <scope>NUCLEOTIDE SEQUENCE [LARGE SCALE GENOMIC DNA]</scope>
    <source>
        <strain evidence="1">Daus_M_001</strain>
        <tissue evidence="1">Leg muscle</tissue>
    </source>
</reference>
<proteinExistence type="predicted"/>
<evidence type="ECO:0000313" key="2">
    <source>
        <dbReference type="Proteomes" id="UP001159363"/>
    </source>
</evidence>
<evidence type="ECO:0000313" key="1">
    <source>
        <dbReference type="EMBL" id="KAJ8867710.1"/>
    </source>
</evidence>
<protein>
    <submittedName>
        <fullName evidence="1">Uncharacterized protein</fullName>
    </submittedName>
</protein>
<dbReference type="Proteomes" id="UP001159363">
    <property type="component" value="Chromosome 14"/>
</dbReference>
<accession>A0ABQ9G5H3</accession>
<name>A0ABQ9G5H3_9NEOP</name>
<keyword evidence="2" id="KW-1185">Reference proteome</keyword>
<gene>
    <name evidence="1" type="ORF">PR048_031513</name>
</gene>
<dbReference type="EMBL" id="JARBHB010000015">
    <property type="protein sequence ID" value="KAJ8867710.1"/>
    <property type="molecule type" value="Genomic_DNA"/>
</dbReference>
<organism evidence="1 2">
    <name type="scientific">Dryococelus australis</name>
    <dbReference type="NCBI Taxonomy" id="614101"/>
    <lineage>
        <taxon>Eukaryota</taxon>
        <taxon>Metazoa</taxon>
        <taxon>Ecdysozoa</taxon>
        <taxon>Arthropoda</taxon>
        <taxon>Hexapoda</taxon>
        <taxon>Insecta</taxon>
        <taxon>Pterygota</taxon>
        <taxon>Neoptera</taxon>
        <taxon>Polyneoptera</taxon>
        <taxon>Phasmatodea</taxon>
        <taxon>Verophasmatodea</taxon>
        <taxon>Anareolatae</taxon>
        <taxon>Phasmatidae</taxon>
        <taxon>Eurycanthinae</taxon>
        <taxon>Dryococelus</taxon>
    </lineage>
</organism>